<reference evidence="4 5" key="1">
    <citation type="submission" date="2016-07" db="EMBL/GenBank/DDBJ databases">
        <title>Enhancement of antibiotic productionsby engineered nitrateutilization in actinobacteria.</title>
        <authorList>
            <person name="Meng S.C."/>
        </authorList>
    </citation>
    <scope>NUCLEOTIDE SEQUENCE [LARGE SCALE GENOMIC DNA]</scope>
    <source>
        <strain evidence="4 5">NRRL 2936</strain>
    </source>
</reference>
<dbReference type="InterPro" id="IPR010610">
    <property type="entry name" value="EryCIII-like_C"/>
</dbReference>
<dbReference type="AlphaFoldDB" id="A0A1B1MGC8"/>
<dbReference type="GO" id="GO:0016757">
    <property type="term" value="F:glycosyltransferase activity"/>
    <property type="evidence" value="ECO:0007669"/>
    <property type="project" value="UniProtKB-ARBA"/>
</dbReference>
<keyword evidence="1 4" id="KW-0808">Transferase</keyword>
<proteinExistence type="predicted"/>
<dbReference type="RefSeq" id="WP_067438869.1">
    <property type="nucleotide sequence ID" value="NZ_CP016438.1"/>
</dbReference>
<feature type="domain" description="Erythromycin biosynthesis protein CIII-like N-terminal" evidence="3">
    <location>
        <begin position="22"/>
        <end position="58"/>
    </location>
</feature>
<evidence type="ECO:0000259" key="3">
    <source>
        <dbReference type="Pfam" id="PF21036"/>
    </source>
</evidence>
<organism evidence="4 5">
    <name type="scientific">Streptomyces lincolnensis</name>
    <dbReference type="NCBI Taxonomy" id="1915"/>
    <lineage>
        <taxon>Bacteria</taxon>
        <taxon>Bacillati</taxon>
        <taxon>Actinomycetota</taxon>
        <taxon>Actinomycetes</taxon>
        <taxon>Kitasatosporales</taxon>
        <taxon>Streptomycetaceae</taxon>
        <taxon>Streptomyces</taxon>
    </lineage>
</organism>
<evidence type="ECO:0000259" key="2">
    <source>
        <dbReference type="Pfam" id="PF06722"/>
    </source>
</evidence>
<feature type="domain" description="Erythromycin biosynthesis protein CIII-like C-terminal" evidence="2">
    <location>
        <begin position="214"/>
        <end position="335"/>
    </location>
</feature>
<dbReference type="SUPFAM" id="SSF53756">
    <property type="entry name" value="UDP-Glycosyltransferase/glycogen phosphorylase"/>
    <property type="match status" value="1"/>
</dbReference>
<dbReference type="OrthoDB" id="3863369at2"/>
<dbReference type="Proteomes" id="UP000092598">
    <property type="component" value="Chromosome"/>
</dbReference>
<dbReference type="Gene3D" id="3.40.50.2000">
    <property type="entry name" value="Glycogen Phosphorylase B"/>
    <property type="match status" value="2"/>
</dbReference>
<dbReference type="STRING" id="1915.SLINC_5452"/>
<protein>
    <submittedName>
        <fullName evidence="4">Putative glycosyltransferase</fullName>
    </submittedName>
</protein>
<dbReference type="Pfam" id="PF21036">
    <property type="entry name" value="EryCIII-like_N"/>
    <property type="match status" value="1"/>
</dbReference>
<dbReference type="EMBL" id="CP016438">
    <property type="protein sequence ID" value="ANS67676.1"/>
    <property type="molecule type" value="Genomic_DNA"/>
</dbReference>
<name>A0A1B1MGC8_STRLN</name>
<evidence type="ECO:0000313" key="5">
    <source>
        <dbReference type="Proteomes" id="UP000092598"/>
    </source>
</evidence>
<accession>A0A1B1MGC8</accession>
<dbReference type="KEGG" id="sls:SLINC_5452"/>
<sequence>MKILFTMSPTPARLPPLVPLAWALQAHGHEVRVTGSPALTAATAAAGLTLAPVGLPEDWTRPGWWKDPELAEVHRHSMLLWEPDLVVRDGPTWLHDSCVEGFAVPYVVHIGDRFSPRLEKVADDAAAWVDTRPPALRGSARPDAWTVRRVPAPGAATVPDWLLAPSPRPRVCLLWQPRTRASAGRVATIVEAVTGLELELLVRTGVRQLLPAAGPPGRRLIQADDGLPLSLLLSGCVLLIHQGVMADAADAAVMGVPQLVLSELRGHARVGERVAETGAGRHVGGPLGKDEALRLRLLIAELVFGGHALAAARDWAGELATLPPPAAVVAHLEELTQGA</sequence>
<gene>
    <name evidence="4" type="ORF">SLINC_5452</name>
</gene>
<dbReference type="Pfam" id="PF06722">
    <property type="entry name" value="EryCIII-like_C"/>
    <property type="match status" value="1"/>
</dbReference>
<dbReference type="InterPro" id="IPR048284">
    <property type="entry name" value="EryCIII-like_N"/>
</dbReference>
<evidence type="ECO:0000256" key="1">
    <source>
        <dbReference type="ARBA" id="ARBA00022679"/>
    </source>
</evidence>
<keyword evidence="5" id="KW-1185">Reference proteome</keyword>
<evidence type="ECO:0000313" key="4">
    <source>
        <dbReference type="EMBL" id="ANS67676.1"/>
    </source>
</evidence>